<gene>
    <name evidence="3" type="ORF">GCM10017620_32620</name>
</gene>
<keyword evidence="2" id="KW-1277">Toxin-antitoxin system</keyword>
<name>A0ABQ5TD87_9CAUL</name>
<sequence length="87" mass="9859">MIWTVRSLRNLRSIQAYISDFNPLASQRISTRLKTAGDSLAEFPERGAPISGGRRQLTHIPPYLLRYRVASDLVVILDIRHAAQDLD</sequence>
<dbReference type="PANTHER" id="PTHR33755:SF7">
    <property type="entry name" value="TOXIN MODULE OF TOXIN-ANTITOXIN SYSTEM RELE_STBE FAMILY"/>
    <property type="match status" value="1"/>
</dbReference>
<keyword evidence="4" id="KW-1185">Reference proteome</keyword>
<evidence type="ECO:0000313" key="3">
    <source>
        <dbReference type="EMBL" id="GLK50288.1"/>
    </source>
</evidence>
<dbReference type="Gene3D" id="3.30.2310.20">
    <property type="entry name" value="RelE-like"/>
    <property type="match status" value="1"/>
</dbReference>
<dbReference type="InterPro" id="IPR035093">
    <property type="entry name" value="RelE/ParE_toxin_dom_sf"/>
</dbReference>
<evidence type="ECO:0000256" key="2">
    <source>
        <dbReference type="ARBA" id="ARBA00022649"/>
    </source>
</evidence>
<dbReference type="InterPro" id="IPR007712">
    <property type="entry name" value="RelE/ParE_toxin"/>
</dbReference>
<dbReference type="Pfam" id="PF05016">
    <property type="entry name" value="ParE_toxin"/>
    <property type="match status" value="1"/>
</dbReference>
<reference evidence="3" key="2">
    <citation type="submission" date="2023-01" db="EMBL/GenBank/DDBJ databases">
        <authorList>
            <person name="Sun Q."/>
            <person name="Evtushenko L."/>
        </authorList>
    </citation>
    <scope>NUCLEOTIDE SEQUENCE</scope>
    <source>
        <strain evidence="3">VKM B-1499</strain>
    </source>
</reference>
<dbReference type="Proteomes" id="UP001143509">
    <property type="component" value="Unassembled WGS sequence"/>
</dbReference>
<dbReference type="InterPro" id="IPR051803">
    <property type="entry name" value="TA_system_RelE-like_toxin"/>
</dbReference>
<evidence type="ECO:0000313" key="4">
    <source>
        <dbReference type="Proteomes" id="UP001143509"/>
    </source>
</evidence>
<dbReference type="EMBL" id="BSFD01000011">
    <property type="protein sequence ID" value="GLK50288.1"/>
    <property type="molecule type" value="Genomic_DNA"/>
</dbReference>
<evidence type="ECO:0000256" key="1">
    <source>
        <dbReference type="ARBA" id="ARBA00006226"/>
    </source>
</evidence>
<organism evidence="3 4">
    <name type="scientific">Brevundimonas intermedia</name>
    <dbReference type="NCBI Taxonomy" id="74315"/>
    <lineage>
        <taxon>Bacteria</taxon>
        <taxon>Pseudomonadati</taxon>
        <taxon>Pseudomonadota</taxon>
        <taxon>Alphaproteobacteria</taxon>
        <taxon>Caulobacterales</taxon>
        <taxon>Caulobacteraceae</taxon>
        <taxon>Brevundimonas</taxon>
    </lineage>
</organism>
<dbReference type="PANTHER" id="PTHR33755">
    <property type="entry name" value="TOXIN PARE1-RELATED"/>
    <property type="match status" value="1"/>
</dbReference>
<comment type="caution">
    <text evidence="3">The sequence shown here is derived from an EMBL/GenBank/DDBJ whole genome shotgun (WGS) entry which is preliminary data.</text>
</comment>
<accession>A0ABQ5TD87</accession>
<proteinExistence type="inferred from homology"/>
<reference evidence="3" key="1">
    <citation type="journal article" date="2014" name="Int. J. Syst. Evol. Microbiol.">
        <title>Complete genome of a new Firmicutes species belonging to the dominant human colonic microbiota ('Ruminococcus bicirculans') reveals two chromosomes and a selective capacity to utilize plant glucans.</title>
        <authorList>
            <consortium name="NISC Comparative Sequencing Program"/>
            <person name="Wegmann U."/>
            <person name="Louis P."/>
            <person name="Goesmann A."/>
            <person name="Henrissat B."/>
            <person name="Duncan S.H."/>
            <person name="Flint H.J."/>
        </authorList>
    </citation>
    <scope>NUCLEOTIDE SEQUENCE</scope>
    <source>
        <strain evidence="3">VKM B-1499</strain>
    </source>
</reference>
<comment type="similarity">
    <text evidence="1">Belongs to the RelE toxin family.</text>
</comment>
<protein>
    <submittedName>
        <fullName evidence="3">Toxin RelE</fullName>
    </submittedName>
</protein>